<comment type="caution">
    <text evidence="2">The sequence shown here is derived from an EMBL/GenBank/DDBJ whole genome shotgun (WGS) entry which is preliminary data.</text>
</comment>
<protein>
    <submittedName>
        <fullName evidence="2">Uncharacterized protein</fullName>
    </submittedName>
</protein>
<gene>
    <name evidence="2" type="ORF">LCGC14_0910260</name>
</gene>
<accession>A0A0F9RCR8</accession>
<proteinExistence type="predicted"/>
<name>A0A0F9RCR8_9ZZZZ</name>
<keyword evidence="1" id="KW-0175">Coiled coil</keyword>
<feature type="coiled-coil region" evidence="1">
    <location>
        <begin position="13"/>
        <end position="40"/>
    </location>
</feature>
<evidence type="ECO:0000256" key="1">
    <source>
        <dbReference type="SAM" id="Coils"/>
    </source>
</evidence>
<sequence>MFKKKKKKACVLKNKIITKIEELKENREKGLKQLDILKKKEKDLTYNILKINGALVTLSDLIKDKDSTKENKE</sequence>
<evidence type="ECO:0000313" key="2">
    <source>
        <dbReference type="EMBL" id="KKN22916.1"/>
    </source>
</evidence>
<dbReference type="EMBL" id="LAZR01003018">
    <property type="protein sequence ID" value="KKN22916.1"/>
    <property type="molecule type" value="Genomic_DNA"/>
</dbReference>
<reference evidence="2" key="1">
    <citation type="journal article" date="2015" name="Nature">
        <title>Complex archaea that bridge the gap between prokaryotes and eukaryotes.</title>
        <authorList>
            <person name="Spang A."/>
            <person name="Saw J.H."/>
            <person name="Jorgensen S.L."/>
            <person name="Zaremba-Niedzwiedzka K."/>
            <person name="Martijn J."/>
            <person name="Lind A.E."/>
            <person name="van Eijk R."/>
            <person name="Schleper C."/>
            <person name="Guy L."/>
            <person name="Ettema T.J."/>
        </authorList>
    </citation>
    <scope>NUCLEOTIDE SEQUENCE</scope>
</reference>
<dbReference type="AlphaFoldDB" id="A0A0F9RCR8"/>
<organism evidence="2">
    <name type="scientific">marine sediment metagenome</name>
    <dbReference type="NCBI Taxonomy" id="412755"/>
    <lineage>
        <taxon>unclassified sequences</taxon>
        <taxon>metagenomes</taxon>
        <taxon>ecological metagenomes</taxon>
    </lineage>
</organism>